<organism evidence="5 6">
    <name type="scientific">Geoglobus ahangari</name>
    <dbReference type="NCBI Taxonomy" id="113653"/>
    <lineage>
        <taxon>Archaea</taxon>
        <taxon>Methanobacteriati</taxon>
        <taxon>Methanobacteriota</taxon>
        <taxon>Archaeoglobi</taxon>
        <taxon>Archaeoglobales</taxon>
        <taxon>Archaeoglobaceae</taxon>
        <taxon>Geoglobus</taxon>
    </lineage>
</organism>
<dbReference type="GO" id="GO:0097589">
    <property type="term" value="C:archaeal-type flagellum"/>
    <property type="evidence" value="ECO:0007669"/>
    <property type="project" value="UniProtKB-SubCell"/>
</dbReference>
<dbReference type="GO" id="GO:0097588">
    <property type="term" value="P:archaeal or bacterial-type flagellum-dependent cell motility"/>
    <property type="evidence" value="ECO:0007669"/>
    <property type="project" value="InterPro"/>
</dbReference>
<dbReference type="Proteomes" id="UP000034723">
    <property type="component" value="Chromosome"/>
</dbReference>
<keyword evidence="6" id="KW-1185">Reference proteome</keyword>
<accession>A0A0F7IED1</accession>
<evidence type="ECO:0000259" key="4">
    <source>
        <dbReference type="Pfam" id="PF04659"/>
    </source>
</evidence>
<dbReference type="STRING" id="113653.GAH_01999"/>
<evidence type="ECO:0000256" key="3">
    <source>
        <dbReference type="SAM" id="MobiDB-lite"/>
    </source>
</evidence>
<feature type="domain" description="Archaeal flagella protein FlaD/E" evidence="4">
    <location>
        <begin position="202"/>
        <end position="294"/>
    </location>
</feature>
<evidence type="ECO:0000256" key="1">
    <source>
        <dbReference type="ARBA" id="ARBA00004618"/>
    </source>
</evidence>
<proteinExistence type="predicted"/>
<feature type="region of interest" description="Disordered" evidence="3">
    <location>
        <begin position="115"/>
        <end position="144"/>
    </location>
</feature>
<dbReference type="Pfam" id="PF04659">
    <property type="entry name" value="Arch_fla_DE"/>
    <property type="match status" value="1"/>
</dbReference>
<keyword evidence="5" id="KW-0282">Flagellum</keyword>
<dbReference type="OrthoDB" id="121879at2157"/>
<dbReference type="AlphaFoldDB" id="A0A0F7IED1"/>
<evidence type="ECO:0000313" key="6">
    <source>
        <dbReference type="Proteomes" id="UP000034723"/>
    </source>
</evidence>
<dbReference type="InterPro" id="IPR052494">
    <property type="entry name" value="Flagella_assembly_related"/>
</dbReference>
<reference evidence="5 6" key="1">
    <citation type="submission" date="2015-04" db="EMBL/GenBank/DDBJ databases">
        <title>The complete genome sequence of the hyperthermophilic, obligate iron-reducing archaeon Geoglobus ahangari strain 234T.</title>
        <authorList>
            <person name="Manzella M.P."/>
            <person name="Holmes D.E."/>
            <person name="Rocheleau J.M."/>
            <person name="Chung A."/>
            <person name="Reguera G."/>
            <person name="Kashefi K."/>
        </authorList>
    </citation>
    <scope>NUCLEOTIDE SEQUENCE [LARGE SCALE GENOMIC DNA]</scope>
    <source>
        <strain evidence="5 6">234</strain>
    </source>
</reference>
<dbReference type="PANTHER" id="PTHR40698">
    <property type="entry name" value="FLAGELLA-RELATED PROTEIN E-RELATED-RELATED"/>
    <property type="match status" value="1"/>
</dbReference>
<keyword evidence="2" id="KW-0974">Archaeal flagellum</keyword>
<dbReference type="InParanoid" id="A0A0F7IED1"/>
<gene>
    <name evidence="5" type="ORF">GAH_01999</name>
</gene>
<dbReference type="KEGG" id="gah:GAH_01999"/>
<evidence type="ECO:0000313" key="5">
    <source>
        <dbReference type="EMBL" id="AKG90730.1"/>
    </source>
</evidence>
<dbReference type="EMBL" id="CP011267">
    <property type="protein sequence ID" value="AKG90730.1"/>
    <property type="molecule type" value="Genomic_DNA"/>
</dbReference>
<sequence length="323" mass="37034">MSDDIRKVIYLDEIQGGGGGEEESDQQEQRKEEKSKYLSESELKNKLESYKGRIPAVVIRDLYELLKGRRVTEEQVEKIVQNVEKKLRDRIDIDVADLYSKIDRLEKLLEKLSKSGPVPSHQEAQVPDVSPAPEVEEVGGEVQSADVAKVEAEERGFEDLVRSGGGESVEQEERGRGFGFGVPDIRPPAQALSLSRERAQADQVYLDRIPSNTRSMMFLLKWIEYMIERVGYSGLEDVLDYYVDIGWISESMMFDILRYAKGIRLYHESSDWRPVGYMNVQDHIMSLLFIEALKTGRMNKEILHEVERQIYRIKKGVSEINGL</sequence>
<dbReference type="InterPro" id="IPR006752">
    <property type="entry name" value="Arch_fla_DE"/>
</dbReference>
<keyword evidence="5" id="KW-0966">Cell projection</keyword>
<dbReference type="RefSeq" id="WP_048096488.1">
    <property type="nucleotide sequence ID" value="NZ_CP011267.1"/>
</dbReference>
<dbReference type="GeneID" id="24804563"/>
<dbReference type="PANTHER" id="PTHR40698:SF1">
    <property type="entry name" value="FLAGELLA-RELATED PROTEIN D-RELATED"/>
    <property type="match status" value="1"/>
</dbReference>
<name>A0A0F7IED1_9EURY</name>
<feature type="compositionally biased region" description="Basic and acidic residues" evidence="3">
    <location>
        <begin position="27"/>
        <end position="39"/>
    </location>
</feature>
<protein>
    <submittedName>
        <fullName evidence="5">Putative archaeal flagellar protein D/E</fullName>
    </submittedName>
</protein>
<evidence type="ECO:0000256" key="2">
    <source>
        <dbReference type="ARBA" id="ARBA00022440"/>
    </source>
</evidence>
<keyword evidence="5" id="KW-0969">Cilium</keyword>
<dbReference type="HOGENOM" id="CLU_047519_0_0_2"/>
<feature type="region of interest" description="Disordered" evidence="3">
    <location>
        <begin position="13"/>
        <end position="39"/>
    </location>
</feature>
<comment type="subcellular location">
    <subcellularLocation>
        <location evidence="1">Archaeal flagellum</location>
    </subcellularLocation>
</comment>
<dbReference type="FunCoup" id="A0A0F7IED1">
    <property type="interactions" value="1"/>
</dbReference>